<organism evidence="1 2">
    <name type="scientific">Nelumbo nucifera</name>
    <name type="common">Sacred lotus</name>
    <dbReference type="NCBI Taxonomy" id="4432"/>
    <lineage>
        <taxon>Eukaryota</taxon>
        <taxon>Viridiplantae</taxon>
        <taxon>Streptophyta</taxon>
        <taxon>Embryophyta</taxon>
        <taxon>Tracheophyta</taxon>
        <taxon>Spermatophyta</taxon>
        <taxon>Magnoliopsida</taxon>
        <taxon>Proteales</taxon>
        <taxon>Nelumbonaceae</taxon>
        <taxon>Nelumbo</taxon>
    </lineage>
</organism>
<dbReference type="EMBL" id="DUZY01000002">
    <property type="protein sequence ID" value="DAD29232.1"/>
    <property type="molecule type" value="Genomic_DNA"/>
</dbReference>
<dbReference type="AlphaFoldDB" id="A0A822YA96"/>
<proteinExistence type="predicted"/>
<dbReference type="Proteomes" id="UP000607653">
    <property type="component" value="Unassembled WGS sequence"/>
</dbReference>
<keyword evidence="2" id="KW-1185">Reference proteome</keyword>
<name>A0A822YA96_NELNU</name>
<protein>
    <submittedName>
        <fullName evidence="1">Uncharacterized protein</fullName>
    </submittedName>
</protein>
<accession>A0A822YA96</accession>
<gene>
    <name evidence="1" type="ORF">HUJ06_030700</name>
</gene>
<sequence>MLEGEVVDFVSDFKKKKGPRYVTIPVGDPKGEFGNKSQSQ</sequence>
<comment type="caution">
    <text evidence="1">The sequence shown here is derived from an EMBL/GenBank/DDBJ whole genome shotgun (WGS) entry which is preliminary data.</text>
</comment>
<evidence type="ECO:0000313" key="2">
    <source>
        <dbReference type="Proteomes" id="UP000607653"/>
    </source>
</evidence>
<reference evidence="1 2" key="1">
    <citation type="journal article" date="2020" name="Mol. Biol. Evol.">
        <title>Distinct Expression and Methylation Patterns for Genes with Different Fates following a Single Whole-Genome Duplication in Flowering Plants.</title>
        <authorList>
            <person name="Shi T."/>
            <person name="Rahmani R.S."/>
            <person name="Gugger P.F."/>
            <person name="Wang M."/>
            <person name="Li H."/>
            <person name="Zhang Y."/>
            <person name="Li Z."/>
            <person name="Wang Q."/>
            <person name="Van de Peer Y."/>
            <person name="Marchal K."/>
            <person name="Chen J."/>
        </authorList>
    </citation>
    <scope>NUCLEOTIDE SEQUENCE [LARGE SCALE GENOMIC DNA]</scope>
    <source>
        <tissue evidence="1">Leaf</tissue>
    </source>
</reference>
<evidence type="ECO:0000313" key="1">
    <source>
        <dbReference type="EMBL" id="DAD29232.1"/>
    </source>
</evidence>